<dbReference type="PANTHER" id="PTHR46481:SF10">
    <property type="entry name" value="ZINC FINGER BED DOMAIN-CONTAINING PROTEIN 39"/>
    <property type="match status" value="1"/>
</dbReference>
<evidence type="ECO:0000256" key="10">
    <source>
        <dbReference type="SAM" id="MobiDB-lite"/>
    </source>
</evidence>
<dbReference type="GO" id="GO:0046983">
    <property type="term" value="F:protein dimerization activity"/>
    <property type="evidence" value="ECO:0007669"/>
    <property type="project" value="InterPro"/>
</dbReference>
<keyword evidence="7" id="KW-0804">Transcription</keyword>
<dbReference type="GeneID" id="112462474"/>
<evidence type="ECO:0000256" key="9">
    <source>
        <dbReference type="PROSITE-ProRule" id="PRU00027"/>
    </source>
</evidence>
<evidence type="ECO:0000256" key="3">
    <source>
        <dbReference type="ARBA" id="ARBA00022771"/>
    </source>
</evidence>
<keyword evidence="5" id="KW-0805">Transcription regulation</keyword>
<dbReference type="PANTHER" id="PTHR46481">
    <property type="entry name" value="ZINC FINGER BED DOMAIN-CONTAINING PROTEIN 4"/>
    <property type="match status" value="1"/>
</dbReference>
<dbReference type="GO" id="GO:0005634">
    <property type="term" value="C:nucleus"/>
    <property type="evidence" value="ECO:0007669"/>
    <property type="project" value="UniProtKB-SubCell"/>
</dbReference>
<keyword evidence="4" id="KW-0862">Zinc</keyword>
<dbReference type="Proteomes" id="UP000504618">
    <property type="component" value="Unplaced"/>
</dbReference>
<dbReference type="InterPro" id="IPR003656">
    <property type="entry name" value="Znf_BED"/>
</dbReference>
<dbReference type="Pfam" id="PF02892">
    <property type="entry name" value="zf-BED"/>
    <property type="match status" value="1"/>
</dbReference>
<evidence type="ECO:0000313" key="12">
    <source>
        <dbReference type="Proteomes" id="UP000504618"/>
    </source>
</evidence>
<name>A0A6J1QTU5_9HYME</name>
<dbReference type="AlphaFoldDB" id="A0A6J1QTU5"/>
<gene>
    <name evidence="13" type="primary">LOC112462474</name>
</gene>
<evidence type="ECO:0000259" key="11">
    <source>
        <dbReference type="PROSITE" id="PS50808"/>
    </source>
</evidence>
<evidence type="ECO:0000256" key="6">
    <source>
        <dbReference type="ARBA" id="ARBA00023125"/>
    </source>
</evidence>
<proteinExistence type="predicted"/>
<dbReference type="SMART" id="SM00614">
    <property type="entry name" value="ZnF_BED"/>
    <property type="match status" value="1"/>
</dbReference>
<dbReference type="SUPFAM" id="SSF53098">
    <property type="entry name" value="Ribonuclease H-like"/>
    <property type="match status" value="1"/>
</dbReference>
<evidence type="ECO:0000256" key="8">
    <source>
        <dbReference type="ARBA" id="ARBA00023242"/>
    </source>
</evidence>
<keyword evidence="3 9" id="KW-0863">Zinc-finger</keyword>
<feature type="domain" description="BED-type" evidence="11">
    <location>
        <begin position="13"/>
        <end position="63"/>
    </location>
</feature>
<keyword evidence="2" id="KW-0479">Metal-binding</keyword>
<dbReference type="SUPFAM" id="SSF140996">
    <property type="entry name" value="Hermes dimerisation domain"/>
    <property type="match status" value="1"/>
</dbReference>
<dbReference type="Gene3D" id="1.10.10.1070">
    <property type="entry name" value="Zinc finger, BED domain-containing"/>
    <property type="match status" value="1"/>
</dbReference>
<dbReference type="InterPro" id="IPR012337">
    <property type="entry name" value="RNaseH-like_sf"/>
</dbReference>
<sequence>MSVPTVSSCSRKRKRSSVHDFFITLNEISVRCTLCQKVYKNHGNTTNLVNHLERIHPTHINSKSDSAQKKISTRTSVDSVNYESEAEDDPILIEPDPALLPSTSGTQFKRSRSCTPIHKSEAGMSGIVRSTSEEPSTSSTLIQKQVKQPSIDKAFHKIKAYTDGGSTACKIMNAIVYMIAVDQQPFSMVEDKGFRNLLSIVAPLYTVPCRKTITKRTDEKYELLSSIIKTMLSKAEHLCLTTDIWTEPFNTRSYIGITVHYINFEAMRLECISLGIKELEKSHNAEYISIIISEVLNEWHINADAVVAVITDNASNIAKAMRDTFGHRKHLGCFAHTLNLAVQDAIAATPEFQTVVKKVKSIVTYFKRSVKAADALKELQTSDLENGGPVLKLKQECETRWNSLFYMIERYIQLVNQVNTVLITLPRKKQEDVPEMTTRAELQILKDACAILCPIECVTTEMSGESYVTCSKIIPIVNCLVKTLEKLNIEHDISDYLHKNILRELRKRFVNEDSNVEKNVMLAISTLLDPRFKKLHFRSPLAVSTAMSKICQLMKENTVEKTKDLWNVHDELIASSSTNCDEPGGVPVELRQFLNANVVNRSEDPLKVWYKLKDIYPKVYEIAMKYFVIVGTSVPSERLFSAAGDISAKRSRITGKRASEIIFLGSLPKKYWT</sequence>
<evidence type="ECO:0000256" key="5">
    <source>
        <dbReference type="ARBA" id="ARBA00023015"/>
    </source>
</evidence>
<evidence type="ECO:0000256" key="1">
    <source>
        <dbReference type="ARBA" id="ARBA00004123"/>
    </source>
</evidence>
<evidence type="ECO:0000313" key="13">
    <source>
        <dbReference type="RefSeq" id="XP_024884040.1"/>
    </source>
</evidence>
<comment type="subcellular location">
    <subcellularLocation>
        <location evidence="1">Nucleus</location>
    </subcellularLocation>
</comment>
<feature type="compositionally biased region" description="Polar residues" evidence="10">
    <location>
        <begin position="59"/>
        <end position="82"/>
    </location>
</feature>
<organism evidence="12 13">
    <name type="scientific">Temnothorax curvispinosus</name>
    <dbReference type="NCBI Taxonomy" id="300111"/>
    <lineage>
        <taxon>Eukaryota</taxon>
        <taxon>Metazoa</taxon>
        <taxon>Ecdysozoa</taxon>
        <taxon>Arthropoda</taxon>
        <taxon>Hexapoda</taxon>
        <taxon>Insecta</taxon>
        <taxon>Pterygota</taxon>
        <taxon>Neoptera</taxon>
        <taxon>Endopterygota</taxon>
        <taxon>Hymenoptera</taxon>
        <taxon>Apocrita</taxon>
        <taxon>Aculeata</taxon>
        <taxon>Formicoidea</taxon>
        <taxon>Formicidae</taxon>
        <taxon>Myrmicinae</taxon>
        <taxon>Temnothorax</taxon>
    </lineage>
</organism>
<dbReference type="SUPFAM" id="SSF57667">
    <property type="entry name" value="beta-beta-alpha zinc fingers"/>
    <property type="match status" value="1"/>
</dbReference>
<feature type="region of interest" description="Disordered" evidence="10">
    <location>
        <begin position="59"/>
        <end position="87"/>
    </location>
</feature>
<dbReference type="GO" id="GO:0008270">
    <property type="term" value="F:zinc ion binding"/>
    <property type="evidence" value="ECO:0007669"/>
    <property type="project" value="UniProtKB-KW"/>
</dbReference>
<dbReference type="InterPro" id="IPR008906">
    <property type="entry name" value="HATC_C_dom"/>
</dbReference>
<evidence type="ECO:0000256" key="2">
    <source>
        <dbReference type="ARBA" id="ARBA00022723"/>
    </source>
</evidence>
<dbReference type="RefSeq" id="XP_024884040.1">
    <property type="nucleotide sequence ID" value="XM_025028272.1"/>
</dbReference>
<dbReference type="GO" id="GO:0009791">
    <property type="term" value="P:post-embryonic development"/>
    <property type="evidence" value="ECO:0007669"/>
    <property type="project" value="UniProtKB-ARBA"/>
</dbReference>
<keyword evidence="12" id="KW-1185">Reference proteome</keyword>
<reference evidence="13" key="1">
    <citation type="submission" date="2025-08" db="UniProtKB">
        <authorList>
            <consortium name="RefSeq"/>
        </authorList>
    </citation>
    <scope>IDENTIFICATION</scope>
    <source>
        <tissue evidence="13">Whole body</tissue>
    </source>
</reference>
<dbReference type="PROSITE" id="PS50808">
    <property type="entry name" value="ZF_BED"/>
    <property type="match status" value="1"/>
</dbReference>
<keyword evidence="8" id="KW-0539">Nucleus</keyword>
<dbReference type="InterPro" id="IPR052035">
    <property type="entry name" value="ZnF_BED_domain_contain"/>
</dbReference>
<dbReference type="Pfam" id="PF05699">
    <property type="entry name" value="Dimer_Tnp_hAT"/>
    <property type="match status" value="1"/>
</dbReference>
<evidence type="ECO:0000256" key="7">
    <source>
        <dbReference type="ARBA" id="ARBA00023163"/>
    </source>
</evidence>
<dbReference type="InterPro" id="IPR036236">
    <property type="entry name" value="Znf_C2H2_sf"/>
</dbReference>
<accession>A0A6J1QTU5</accession>
<protein>
    <submittedName>
        <fullName evidence="13">Zinc finger BED domain-containing protein 4-like</fullName>
    </submittedName>
</protein>
<keyword evidence="6" id="KW-0238">DNA-binding</keyword>
<dbReference type="OrthoDB" id="7696101at2759"/>
<evidence type="ECO:0000256" key="4">
    <source>
        <dbReference type="ARBA" id="ARBA00022833"/>
    </source>
</evidence>
<dbReference type="GO" id="GO:0003677">
    <property type="term" value="F:DNA binding"/>
    <property type="evidence" value="ECO:0007669"/>
    <property type="project" value="UniProtKB-KW"/>
</dbReference>